<name>A0A8H8S5L0_9HELO</name>
<dbReference type="InterPro" id="IPR011063">
    <property type="entry name" value="TilS/TtcA_N"/>
</dbReference>
<dbReference type="PANTHER" id="PTHR43033">
    <property type="entry name" value="TRNA(ILE)-LYSIDINE SYNTHASE-RELATED"/>
    <property type="match status" value="1"/>
</dbReference>
<dbReference type="GO" id="GO:0005524">
    <property type="term" value="F:ATP binding"/>
    <property type="evidence" value="ECO:0007669"/>
    <property type="project" value="UniProtKB-KW"/>
</dbReference>
<dbReference type="Pfam" id="PF01171">
    <property type="entry name" value="ATP_bind_3"/>
    <property type="match status" value="1"/>
</dbReference>
<evidence type="ECO:0000256" key="1">
    <source>
        <dbReference type="ARBA" id="ARBA00013267"/>
    </source>
</evidence>
<evidence type="ECO:0000313" key="8">
    <source>
        <dbReference type="EMBL" id="TVY47334.1"/>
    </source>
</evidence>
<keyword evidence="3" id="KW-0819">tRNA processing</keyword>
<protein>
    <recommendedName>
        <fullName evidence="1">tRNA(Ile)-lysidine synthetase</fullName>
        <ecNumber evidence="1">6.3.4.19</ecNumber>
    </recommendedName>
</protein>
<evidence type="ECO:0000256" key="3">
    <source>
        <dbReference type="ARBA" id="ARBA00022694"/>
    </source>
</evidence>
<sequence>MGTTNRIVNTLASPARPVSVTEFVTALSRIWRPSESYSGNQSATWGLAISGGVDSMALAALCSQMHSSFSNTTNSLKLENNVSTLDFLPRVNFRAFVVDHGVRTGSAAEAQAVAKVLEERGLKTSILKIKWPTSANPSERPNFESLARKYRYQILGRACRDHGINSLFIAHHEDDQAETVVMRLINGHKRLGLAGMKSDSVIPECYGIHGVHESGGMPQERWRGRKAPSQPKLDKTLPRVEHIPQPVPETGGIRVYRPFLGFRKERLIATCQAEAVEWFEDHTNLDPTLTSRNAIRQLYKSNTMPAALTKPALLELTERFQELANTQLEMTKWCLSHCSIKRFDTRSGVLNVQFNDMNDSAIPPLTDKKLVAASVLRRIIMLVTPKERVRTPLLHTTLKRVFPELCPDEELDSGSFTVAGTQFKRLTNDAKCEWFISRQPHKKSTAMPLITFPPAAKEPSWSEWTLYDGRYWIRIQNHCKMPLSIRPYDQLDHKMFRKSLPWKMRTALHEMLKDIAPVDLRYTLPAICRPGDDGKEIVLGLPTLNVAPPKNEKLVKWE</sequence>
<dbReference type="EMBL" id="QGMI01000098">
    <property type="protein sequence ID" value="TVY47334.1"/>
    <property type="molecule type" value="Genomic_DNA"/>
</dbReference>
<dbReference type="GO" id="GO:0008033">
    <property type="term" value="P:tRNA processing"/>
    <property type="evidence" value="ECO:0007669"/>
    <property type="project" value="UniProtKB-KW"/>
</dbReference>
<keyword evidence="5" id="KW-0067">ATP-binding</keyword>
<evidence type="ECO:0000256" key="2">
    <source>
        <dbReference type="ARBA" id="ARBA00022598"/>
    </source>
</evidence>
<dbReference type="PANTHER" id="PTHR43033:SF1">
    <property type="entry name" value="TRNA(ILE)-LYSIDINE SYNTHASE-RELATED"/>
    <property type="match status" value="1"/>
</dbReference>
<evidence type="ECO:0000256" key="4">
    <source>
        <dbReference type="ARBA" id="ARBA00022741"/>
    </source>
</evidence>
<feature type="domain" description="tRNA(Ile)-lysidine/2-thiocytidine synthase N-terminal" evidence="7">
    <location>
        <begin position="46"/>
        <end position="297"/>
    </location>
</feature>
<evidence type="ECO:0000259" key="7">
    <source>
        <dbReference type="Pfam" id="PF01171"/>
    </source>
</evidence>
<dbReference type="EC" id="6.3.4.19" evidence="1"/>
<evidence type="ECO:0000313" key="9">
    <source>
        <dbReference type="Proteomes" id="UP000443090"/>
    </source>
</evidence>
<accession>A0A8H8S5L0</accession>
<keyword evidence="2" id="KW-0436">Ligase</keyword>
<keyword evidence="4" id="KW-0547">Nucleotide-binding</keyword>
<dbReference type="GO" id="GO:0032267">
    <property type="term" value="F:tRNA(Ile)-lysidine synthase activity"/>
    <property type="evidence" value="ECO:0007669"/>
    <property type="project" value="UniProtKB-EC"/>
</dbReference>
<dbReference type="InterPro" id="IPR012795">
    <property type="entry name" value="tRNA_Ile_lys_synt_N"/>
</dbReference>
<proteinExistence type="inferred from homology"/>
<dbReference type="CDD" id="cd01992">
    <property type="entry name" value="TilS_N"/>
    <property type="match status" value="1"/>
</dbReference>
<dbReference type="OrthoDB" id="434144at2759"/>
<dbReference type="NCBIfam" id="TIGR02432">
    <property type="entry name" value="lysidine_TilS_N"/>
    <property type="match status" value="1"/>
</dbReference>
<reference evidence="8 9" key="1">
    <citation type="submission" date="2018-05" db="EMBL/GenBank/DDBJ databases">
        <title>Genome sequencing and assembly of the regulated plant pathogen Lachnellula willkommii and related sister species for the development of diagnostic species identification markers.</title>
        <authorList>
            <person name="Giroux E."/>
            <person name="Bilodeau G."/>
        </authorList>
    </citation>
    <scope>NUCLEOTIDE SEQUENCE [LARGE SCALE GENOMIC DNA]</scope>
    <source>
        <strain evidence="8 9">CBS 160.35</strain>
    </source>
</reference>
<dbReference type="Gene3D" id="3.40.50.620">
    <property type="entry name" value="HUPs"/>
    <property type="match status" value="1"/>
</dbReference>
<comment type="caution">
    <text evidence="8">The sequence shown here is derived from an EMBL/GenBank/DDBJ whole genome shotgun (WGS) entry which is preliminary data.</text>
</comment>
<keyword evidence="9" id="KW-1185">Reference proteome</keyword>
<gene>
    <name evidence="8" type="ORF">LOCC1_G002124</name>
</gene>
<evidence type="ECO:0000256" key="5">
    <source>
        <dbReference type="ARBA" id="ARBA00022840"/>
    </source>
</evidence>
<evidence type="ECO:0000256" key="6">
    <source>
        <dbReference type="ARBA" id="ARBA00048539"/>
    </source>
</evidence>
<dbReference type="SUPFAM" id="SSF52402">
    <property type="entry name" value="Adenine nucleotide alpha hydrolases-like"/>
    <property type="match status" value="1"/>
</dbReference>
<dbReference type="HAMAP" id="MF_01161">
    <property type="entry name" value="tRNA_Ile_lys_synt"/>
    <property type="match status" value="1"/>
</dbReference>
<dbReference type="Proteomes" id="UP000443090">
    <property type="component" value="Unassembled WGS sequence"/>
</dbReference>
<dbReference type="InterPro" id="IPR014729">
    <property type="entry name" value="Rossmann-like_a/b/a_fold"/>
</dbReference>
<comment type="catalytic activity">
    <reaction evidence="6">
        <text>cytidine(34) in tRNA(Ile2) + L-lysine + ATP = lysidine(34) in tRNA(Ile2) + AMP + diphosphate + H(+)</text>
        <dbReference type="Rhea" id="RHEA:43744"/>
        <dbReference type="Rhea" id="RHEA-COMP:10625"/>
        <dbReference type="Rhea" id="RHEA-COMP:10670"/>
        <dbReference type="ChEBI" id="CHEBI:15378"/>
        <dbReference type="ChEBI" id="CHEBI:30616"/>
        <dbReference type="ChEBI" id="CHEBI:32551"/>
        <dbReference type="ChEBI" id="CHEBI:33019"/>
        <dbReference type="ChEBI" id="CHEBI:82748"/>
        <dbReference type="ChEBI" id="CHEBI:83665"/>
        <dbReference type="ChEBI" id="CHEBI:456215"/>
        <dbReference type="EC" id="6.3.4.19"/>
    </reaction>
</comment>
<organism evidence="8 9">
    <name type="scientific">Lachnellula occidentalis</name>
    <dbReference type="NCBI Taxonomy" id="215460"/>
    <lineage>
        <taxon>Eukaryota</taxon>
        <taxon>Fungi</taxon>
        <taxon>Dikarya</taxon>
        <taxon>Ascomycota</taxon>
        <taxon>Pezizomycotina</taxon>
        <taxon>Leotiomycetes</taxon>
        <taxon>Helotiales</taxon>
        <taxon>Lachnaceae</taxon>
        <taxon>Lachnellula</taxon>
    </lineage>
</organism>
<dbReference type="InterPro" id="IPR012094">
    <property type="entry name" value="tRNA_Ile_lys_synt"/>
</dbReference>
<dbReference type="AlphaFoldDB" id="A0A8H8S5L0"/>